<sequence length="229" mass="25452">MEFNSKLVFMEELKAAFDFARELTSDQLECLVGYATLQKVPAGTVLAEKGSDCSALALLLAGKLRISMISEDGREVTLYRIGKGRTCPLSAACIFGNYTGNTVTVTAETDSRVVFVTRDFFVKSIAECEPFYRFVFSDISNRLFQATEVVDSIAFISVKKRLAQLLLLNSNSGKYSIYMTHEAFARELGTAREVVSRELKGFERLGILSLARGRLVINNTEALERIARN</sequence>
<dbReference type="eggNOG" id="COG0664">
    <property type="taxonomic scope" value="Bacteria"/>
</dbReference>
<dbReference type="EMBL" id="CM001441">
    <property type="protein sequence ID" value="EHQ89805.1"/>
    <property type="molecule type" value="Genomic_DNA"/>
</dbReference>
<dbReference type="Proteomes" id="UP000005104">
    <property type="component" value="Chromosome"/>
</dbReference>
<dbReference type="Gene3D" id="1.10.10.10">
    <property type="entry name" value="Winged helix-like DNA-binding domain superfamily/Winged helix DNA-binding domain"/>
    <property type="match status" value="1"/>
</dbReference>
<dbReference type="GO" id="GO:0003677">
    <property type="term" value="F:DNA binding"/>
    <property type="evidence" value="ECO:0007669"/>
    <property type="project" value="UniProtKB-KW"/>
</dbReference>
<dbReference type="InterPro" id="IPR014710">
    <property type="entry name" value="RmlC-like_jellyroll"/>
</dbReference>
<dbReference type="AlphaFoldDB" id="H5Y4R9"/>
<name>H5Y4R9_9FIRM</name>
<evidence type="ECO:0000259" key="5">
    <source>
        <dbReference type="PROSITE" id="PS51063"/>
    </source>
</evidence>
<dbReference type="PANTHER" id="PTHR24567">
    <property type="entry name" value="CRP FAMILY TRANSCRIPTIONAL REGULATORY PROTEIN"/>
    <property type="match status" value="1"/>
</dbReference>
<evidence type="ECO:0000259" key="4">
    <source>
        <dbReference type="PROSITE" id="PS50042"/>
    </source>
</evidence>
<evidence type="ECO:0000313" key="7">
    <source>
        <dbReference type="Proteomes" id="UP000005104"/>
    </source>
</evidence>
<keyword evidence="2" id="KW-0238">DNA-binding</keyword>
<dbReference type="Gene3D" id="2.60.120.10">
    <property type="entry name" value="Jelly Rolls"/>
    <property type="match status" value="1"/>
</dbReference>
<evidence type="ECO:0000256" key="1">
    <source>
        <dbReference type="ARBA" id="ARBA00023015"/>
    </source>
</evidence>
<dbReference type="InterPro" id="IPR036390">
    <property type="entry name" value="WH_DNA-bd_sf"/>
</dbReference>
<dbReference type="PANTHER" id="PTHR24567:SF26">
    <property type="entry name" value="REGULATORY PROTEIN YEIL"/>
    <property type="match status" value="1"/>
</dbReference>
<dbReference type="InterPro" id="IPR036388">
    <property type="entry name" value="WH-like_DNA-bd_sf"/>
</dbReference>
<keyword evidence="1" id="KW-0805">Transcription regulation</keyword>
<dbReference type="OrthoDB" id="9776746at2"/>
<evidence type="ECO:0000256" key="2">
    <source>
        <dbReference type="ARBA" id="ARBA00023125"/>
    </source>
</evidence>
<gene>
    <name evidence="6" type="ORF">DesyoDRAFT_2752</name>
</gene>
<dbReference type="RefSeq" id="WP_007783896.1">
    <property type="nucleotide sequence ID" value="NZ_CM001441.1"/>
</dbReference>
<dbReference type="PROSITE" id="PS51063">
    <property type="entry name" value="HTH_CRP_2"/>
    <property type="match status" value="1"/>
</dbReference>
<dbReference type="SUPFAM" id="SSF51206">
    <property type="entry name" value="cAMP-binding domain-like"/>
    <property type="match status" value="1"/>
</dbReference>
<dbReference type="InterPro" id="IPR012318">
    <property type="entry name" value="HTH_CRP"/>
</dbReference>
<dbReference type="PROSITE" id="PS50042">
    <property type="entry name" value="CNMP_BINDING_3"/>
    <property type="match status" value="1"/>
</dbReference>
<dbReference type="CDD" id="cd00038">
    <property type="entry name" value="CAP_ED"/>
    <property type="match status" value="1"/>
</dbReference>
<reference evidence="6 7" key="1">
    <citation type="submission" date="2011-11" db="EMBL/GenBank/DDBJ databases">
        <title>The Noncontiguous Finished genome of Desulfosporosinus youngiae DSM 17734.</title>
        <authorList>
            <consortium name="US DOE Joint Genome Institute (JGI-PGF)"/>
            <person name="Lucas S."/>
            <person name="Han J."/>
            <person name="Lapidus A."/>
            <person name="Cheng J.-F."/>
            <person name="Goodwin L."/>
            <person name="Pitluck S."/>
            <person name="Peters L."/>
            <person name="Ovchinnikova G."/>
            <person name="Lu M."/>
            <person name="Land M.L."/>
            <person name="Hauser L."/>
            <person name="Pester M."/>
            <person name="Spring S."/>
            <person name="Ollivier B."/>
            <person name="Rattei T."/>
            <person name="Klenk H.-P."/>
            <person name="Wagner M."/>
            <person name="Loy A."/>
            <person name="Woyke T.J."/>
        </authorList>
    </citation>
    <scope>NUCLEOTIDE SEQUENCE [LARGE SCALE GENOMIC DNA]</scope>
    <source>
        <strain evidence="6 7">DSM 17734</strain>
    </source>
</reference>
<organism evidence="6 7">
    <name type="scientific">Desulfosporosinus youngiae DSM 17734</name>
    <dbReference type="NCBI Taxonomy" id="768710"/>
    <lineage>
        <taxon>Bacteria</taxon>
        <taxon>Bacillati</taxon>
        <taxon>Bacillota</taxon>
        <taxon>Clostridia</taxon>
        <taxon>Eubacteriales</taxon>
        <taxon>Desulfitobacteriaceae</taxon>
        <taxon>Desulfosporosinus</taxon>
    </lineage>
</organism>
<dbReference type="Pfam" id="PF00027">
    <property type="entry name" value="cNMP_binding"/>
    <property type="match status" value="1"/>
</dbReference>
<dbReference type="SMART" id="SM00100">
    <property type="entry name" value="cNMP"/>
    <property type="match status" value="1"/>
</dbReference>
<dbReference type="SUPFAM" id="SSF46785">
    <property type="entry name" value="Winged helix' DNA-binding domain"/>
    <property type="match status" value="1"/>
</dbReference>
<dbReference type="InterPro" id="IPR018490">
    <property type="entry name" value="cNMP-bd_dom_sf"/>
</dbReference>
<evidence type="ECO:0000313" key="6">
    <source>
        <dbReference type="EMBL" id="EHQ89805.1"/>
    </source>
</evidence>
<dbReference type="SMART" id="SM00419">
    <property type="entry name" value="HTH_CRP"/>
    <property type="match status" value="1"/>
</dbReference>
<feature type="domain" description="Cyclic nucleotide-binding" evidence="4">
    <location>
        <begin position="19"/>
        <end position="142"/>
    </location>
</feature>
<dbReference type="InterPro" id="IPR000595">
    <property type="entry name" value="cNMP-bd_dom"/>
</dbReference>
<dbReference type="STRING" id="768710.DesyoDRAFT_2752"/>
<keyword evidence="7" id="KW-1185">Reference proteome</keyword>
<protein>
    <submittedName>
        <fullName evidence="6">cAMP-binding protein</fullName>
    </submittedName>
</protein>
<dbReference type="InterPro" id="IPR050397">
    <property type="entry name" value="Env_Response_Regulators"/>
</dbReference>
<dbReference type="GO" id="GO:0005829">
    <property type="term" value="C:cytosol"/>
    <property type="evidence" value="ECO:0007669"/>
    <property type="project" value="TreeGrafter"/>
</dbReference>
<accession>H5Y4R9</accession>
<feature type="domain" description="HTH crp-type" evidence="5">
    <location>
        <begin position="156"/>
        <end position="221"/>
    </location>
</feature>
<dbReference type="Pfam" id="PF13545">
    <property type="entry name" value="HTH_Crp_2"/>
    <property type="match status" value="1"/>
</dbReference>
<dbReference type="HOGENOM" id="CLU_075053_7_1_9"/>
<dbReference type="GO" id="GO:0003700">
    <property type="term" value="F:DNA-binding transcription factor activity"/>
    <property type="evidence" value="ECO:0007669"/>
    <property type="project" value="TreeGrafter"/>
</dbReference>
<proteinExistence type="predicted"/>
<evidence type="ECO:0000256" key="3">
    <source>
        <dbReference type="ARBA" id="ARBA00023163"/>
    </source>
</evidence>
<keyword evidence="3" id="KW-0804">Transcription</keyword>